<feature type="domain" description="ABC transporter" evidence="5">
    <location>
        <begin position="9"/>
        <end position="242"/>
    </location>
</feature>
<dbReference type="EMBL" id="CP063849">
    <property type="protein sequence ID" value="QOY90535.1"/>
    <property type="molecule type" value="Genomic_DNA"/>
</dbReference>
<dbReference type="KEGG" id="pfer:IRI77_11465"/>
<keyword evidence="1" id="KW-0813">Transport</keyword>
<dbReference type="CDD" id="cd03255">
    <property type="entry name" value="ABC_MJ0796_LolCDE_FtsE"/>
    <property type="match status" value="1"/>
</dbReference>
<evidence type="ECO:0000256" key="3">
    <source>
        <dbReference type="ARBA" id="ARBA00022840"/>
    </source>
</evidence>
<dbReference type="PANTHER" id="PTHR24220">
    <property type="entry name" value="IMPORT ATP-BINDING PROTEIN"/>
    <property type="match status" value="1"/>
</dbReference>
<dbReference type="GO" id="GO:0098796">
    <property type="term" value="C:membrane protein complex"/>
    <property type="evidence" value="ECO:0007669"/>
    <property type="project" value="UniProtKB-ARBA"/>
</dbReference>
<dbReference type="InterPro" id="IPR017871">
    <property type="entry name" value="ABC_transporter-like_CS"/>
</dbReference>
<comment type="similarity">
    <text evidence="4">Belongs to the ABC transporter superfamily. Macrolide exporter (TC 3.A.1.122) family.</text>
</comment>
<evidence type="ECO:0000256" key="4">
    <source>
        <dbReference type="ARBA" id="ARBA00038388"/>
    </source>
</evidence>
<keyword evidence="3 6" id="KW-0067">ATP-binding</keyword>
<dbReference type="PROSITE" id="PS50893">
    <property type="entry name" value="ABC_TRANSPORTER_2"/>
    <property type="match status" value="1"/>
</dbReference>
<evidence type="ECO:0000259" key="5">
    <source>
        <dbReference type="PROSITE" id="PS50893"/>
    </source>
</evidence>
<organism evidence="6 7">
    <name type="scientific">Paludibaculum fermentans</name>
    <dbReference type="NCBI Taxonomy" id="1473598"/>
    <lineage>
        <taxon>Bacteria</taxon>
        <taxon>Pseudomonadati</taxon>
        <taxon>Acidobacteriota</taxon>
        <taxon>Terriglobia</taxon>
        <taxon>Bryobacterales</taxon>
        <taxon>Bryobacteraceae</taxon>
        <taxon>Paludibaculum</taxon>
    </lineage>
</organism>
<dbReference type="Proteomes" id="UP000593892">
    <property type="component" value="Chromosome"/>
</dbReference>
<evidence type="ECO:0000313" key="6">
    <source>
        <dbReference type="EMBL" id="QOY90535.1"/>
    </source>
</evidence>
<dbReference type="AlphaFoldDB" id="A0A7S7SNV9"/>
<dbReference type="InterPro" id="IPR015854">
    <property type="entry name" value="ABC_transpr_LolD-like"/>
</dbReference>
<name>A0A7S7SNV9_PALFE</name>
<dbReference type="SUPFAM" id="SSF52540">
    <property type="entry name" value="P-loop containing nucleoside triphosphate hydrolases"/>
    <property type="match status" value="1"/>
</dbReference>
<dbReference type="InterPro" id="IPR027417">
    <property type="entry name" value="P-loop_NTPase"/>
</dbReference>
<evidence type="ECO:0000256" key="2">
    <source>
        <dbReference type="ARBA" id="ARBA00022741"/>
    </source>
</evidence>
<proteinExistence type="inferred from homology"/>
<accession>A0A7S7SNV9</accession>
<dbReference type="Gene3D" id="3.40.50.300">
    <property type="entry name" value="P-loop containing nucleotide triphosphate hydrolases"/>
    <property type="match status" value="1"/>
</dbReference>
<evidence type="ECO:0000313" key="7">
    <source>
        <dbReference type="Proteomes" id="UP000593892"/>
    </source>
</evidence>
<evidence type="ECO:0000256" key="1">
    <source>
        <dbReference type="ARBA" id="ARBA00022448"/>
    </source>
</evidence>
<dbReference type="GO" id="GO:0016887">
    <property type="term" value="F:ATP hydrolysis activity"/>
    <property type="evidence" value="ECO:0007669"/>
    <property type="project" value="InterPro"/>
</dbReference>
<reference evidence="6 7" key="1">
    <citation type="submission" date="2020-10" db="EMBL/GenBank/DDBJ databases">
        <title>Complete genome sequence of Paludibaculum fermentans P105T, a facultatively anaerobic acidobacterium capable of dissimilatory Fe(III) reduction.</title>
        <authorList>
            <person name="Dedysh S.N."/>
            <person name="Beletsky A.V."/>
            <person name="Kulichevskaya I.S."/>
            <person name="Mardanov A.V."/>
            <person name="Ravin N.V."/>
        </authorList>
    </citation>
    <scope>NUCLEOTIDE SEQUENCE [LARGE SCALE GENOMIC DNA]</scope>
    <source>
        <strain evidence="6 7">P105</strain>
    </source>
</reference>
<dbReference type="PANTHER" id="PTHR24220:SF376">
    <property type="entry name" value="ABC TRANSPORTER"/>
    <property type="match status" value="1"/>
</dbReference>
<keyword evidence="7" id="KW-1185">Reference proteome</keyword>
<dbReference type="InterPro" id="IPR003439">
    <property type="entry name" value="ABC_transporter-like_ATP-bd"/>
</dbReference>
<dbReference type="PROSITE" id="PS00211">
    <property type="entry name" value="ABC_TRANSPORTER_1"/>
    <property type="match status" value="1"/>
</dbReference>
<protein>
    <submittedName>
        <fullName evidence="6">ABC transporter ATP-binding protein</fullName>
    </submittedName>
</protein>
<dbReference type="SMART" id="SM00382">
    <property type="entry name" value="AAA"/>
    <property type="match status" value="1"/>
</dbReference>
<keyword evidence="2" id="KW-0547">Nucleotide-binding</keyword>
<dbReference type="FunFam" id="3.40.50.300:FF:000032">
    <property type="entry name" value="Export ABC transporter ATP-binding protein"/>
    <property type="match status" value="1"/>
</dbReference>
<dbReference type="GO" id="GO:0005524">
    <property type="term" value="F:ATP binding"/>
    <property type="evidence" value="ECO:0007669"/>
    <property type="project" value="UniProtKB-KW"/>
</dbReference>
<dbReference type="RefSeq" id="WP_194452197.1">
    <property type="nucleotide sequence ID" value="NZ_CP063849.1"/>
</dbReference>
<dbReference type="GO" id="GO:0005886">
    <property type="term" value="C:plasma membrane"/>
    <property type="evidence" value="ECO:0007669"/>
    <property type="project" value="TreeGrafter"/>
</dbReference>
<dbReference type="GO" id="GO:0022857">
    <property type="term" value="F:transmembrane transporter activity"/>
    <property type="evidence" value="ECO:0007669"/>
    <property type="project" value="UniProtKB-ARBA"/>
</dbReference>
<dbReference type="Pfam" id="PF00005">
    <property type="entry name" value="ABC_tran"/>
    <property type="match status" value="1"/>
</dbReference>
<dbReference type="InterPro" id="IPR003593">
    <property type="entry name" value="AAA+_ATPase"/>
</dbReference>
<dbReference type="InterPro" id="IPR017911">
    <property type="entry name" value="MacB-like_ATP-bd"/>
</dbReference>
<gene>
    <name evidence="6" type="ORF">IRI77_11465</name>
</gene>
<sequence length="243" mass="26393">METNGENAVMCRGLKKVFGAGTAEVQALRGVDLDVRQGEVMMLVGPSGCGKTTLISTVAGVLDPSEGECLVFGRNLNALSDRKRTRYRGEHIGFVFQQFNLIGSLSLRENVAIPLLLNGAGYGEALRKADEALKKVELGDRTDARPASLSGGQQQRVAIARAIVHGPNLIVCDEPTSALDHITGQHVVELLRSVATGEGRALIIVTHDSRIYRYADRIAQMDDGRVQRVFNSHQEFLASERVQ</sequence>